<organism evidence="9 10">
    <name type="scientific">Azohydromonas lata</name>
    <dbReference type="NCBI Taxonomy" id="45677"/>
    <lineage>
        <taxon>Bacteria</taxon>
        <taxon>Pseudomonadati</taxon>
        <taxon>Pseudomonadota</taxon>
        <taxon>Betaproteobacteria</taxon>
        <taxon>Burkholderiales</taxon>
        <taxon>Sphaerotilaceae</taxon>
        <taxon>Azohydromonas</taxon>
    </lineage>
</organism>
<dbReference type="RefSeq" id="WP_157119198.1">
    <property type="nucleotide sequence ID" value="NZ_JAXOJX010000031.1"/>
</dbReference>
<accession>A0ABU5IIT4</accession>
<evidence type="ECO:0000256" key="1">
    <source>
        <dbReference type="ARBA" id="ARBA00004651"/>
    </source>
</evidence>
<comment type="subcellular location">
    <subcellularLocation>
        <location evidence="1">Cell membrane</location>
        <topology evidence="1">Multi-pass membrane protein</topology>
    </subcellularLocation>
</comment>
<comment type="caution">
    <text evidence="9">The sequence shown here is derived from an EMBL/GenBank/DDBJ whole genome shotgun (WGS) entry which is preliminary data.</text>
</comment>
<feature type="transmembrane region" description="Helical" evidence="7">
    <location>
        <begin position="127"/>
        <end position="152"/>
    </location>
</feature>
<keyword evidence="4 7" id="KW-1133">Transmembrane helix</keyword>
<name>A0ABU5IIT4_9BURK</name>
<protein>
    <submittedName>
        <fullName evidence="9">FtsX-like permease family protein</fullName>
    </submittedName>
</protein>
<dbReference type="EMBL" id="JAXOJX010000031">
    <property type="protein sequence ID" value="MDZ5458571.1"/>
    <property type="molecule type" value="Genomic_DNA"/>
</dbReference>
<reference evidence="9 10" key="1">
    <citation type="submission" date="2023-11" db="EMBL/GenBank/DDBJ databases">
        <title>Draft genome of Azohydromonas lata strain H1 (DSM1123), a polyhydroxyalkanoate producer.</title>
        <authorList>
            <person name="Traversa D."/>
            <person name="D'Addabbo P."/>
            <person name="Pazzani C."/>
            <person name="Manzari C."/>
            <person name="Chiara M."/>
            <person name="Scrascia M."/>
        </authorList>
    </citation>
    <scope>NUCLEOTIDE SEQUENCE [LARGE SCALE GENOMIC DNA]</scope>
    <source>
        <strain evidence="9 10">H1</strain>
    </source>
</reference>
<dbReference type="PANTHER" id="PTHR30572:SF4">
    <property type="entry name" value="ABC TRANSPORTER PERMEASE YTRF"/>
    <property type="match status" value="1"/>
</dbReference>
<comment type="similarity">
    <text evidence="6">Belongs to the ABC-4 integral membrane protein family.</text>
</comment>
<keyword evidence="2" id="KW-1003">Cell membrane</keyword>
<evidence type="ECO:0000256" key="2">
    <source>
        <dbReference type="ARBA" id="ARBA00022475"/>
    </source>
</evidence>
<dbReference type="InterPro" id="IPR003838">
    <property type="entry name" value="ABC3_permease_C"/>
</dbReference>
<feature type="domain" description="ABC3 transporter permease C-terminal" evidence="8">
    <location>
        <begin position="135"/>
        <end position="185"/>
    </location>
</feature>
<sequence>MPRRNINTPQTTKILIVSDAEGLVHDIHGIAQTTPLQTGQAKAGLDTRLLDAPFVGADAGLASVAKLPLAAGRFISPKDAYVVRVADGEDPLAVAARLSNHLSAQGKSAQVQAAAQLVEGMRRQNRLFTGLLGGVGAISLLVGGLGVMNVMLASVAERRKEIGLRMALGARRAEILDMIICEAARLSPMEALRRARHARSACRAGLGGAARDVHAGLPVDAGRACCAGAKG</sequence>
<evidence type="ECO:0000313" key="9">
    <source>
        <dbReference type="EMBL" id="MDZ5458571.1"/>
    </source>
</evidence>
<keyword evidence="5 7" id="KW-0472">Membrane</keyword>
<evidence type="ECO:0000256" key="6">
    <source>
        <dbReference type="ARBA" id="ARBA00038076"/>
    </source>
</evidence>
<keyword evidence="3 7" id="KW-0812">Transmembrane</keyword>
<evidence type="ECO:0000313" key="10">
    <source>
        <dbReference type="Proteomes" id="UP001293718"/>
    </source>
</evidence>
<dbReference type="InterPro" id="IPR050250">
    <property type="entry name" value="Macrolide_Exporter_MacB"/>
</dbReference>
<evidence type="ECO:0000256" key="5">
    <source>
        <dbReference type="ARBA" id="ARBA00023136"/>
    </source>
</evidence>
<evidence type="ECO:0000256" key="3">
    <source>
        <dbReference type="ARBA" id="ARBA00022692"/>
    </source>
</evidence>
<evidence type="ECO:0000259" key="8">
    <source>
        <dbReference type="Pfam" id="PF02687"/>
    </source>
</evidence>
<dbReference type="Proteomes" id="UP001293718">
    <property type="component" value="Unassembled WGS sequence"/>
</dbReference>
<dbReference type="PANTHER" id="PTHR30572">
    <property type="entry name" value="MEMBRANE COMPONENT OF TRANSPORTER-RELATED"/>
    <property type="match status" value="1"/>
</dbReference>
<proteinExistence type="inferred from homology"/>
<keyword evidence="10" id="KW-1185">Reference proteome</keyword>
<evidence type="ECO:0000256" key="7">
    <source>
        <dbReference type="SAM" id="Phobius"/>
    </source>
</evidence>
<gene>
    <name evidence="9" type="ORF">SM757_18485</name>
</gene>
<evidence type="ECO:0000256" key="4">
    <source>
        <dbReference type="ARBA" id="ARBA00022989"/>
    </source>
</evidence>
<dbReference type="Pfam" id="PF02687">
    <property type="entry name" value="FtsX"/>
    <property type="match status" value="1"/>
</dbReference>